<dbReference type="EMBL" id="LSDA01000079">
    <property type="protein sequence ID" value="KXB57707.1"/>
    <property type="molecule type" value="Genomic_DNA"/>
</dbReference>
<dbReference type="RefSeq" id="WP_060931110.1">
    <property type="nucleotide sequence ID" value="NZ_KQ959821.1"/>
</dbReference>
<dbReference type="Pfam" id="PF10117">
    <property type="entry name" value="McrBC"/>
    <property type="match status" value="1"/>
</dbReference>
<organism evidence="1 2">
    <name type="scientific">Lachnoanaerobaculum saburreum</name>
    <dbReference type="NCBI Taxonomy" id="467210"/>
    <lineage>
        <taxon>Bacteria</taxon>
        <taxon>Bacillati</taxon>
        <taxon>Bacillota</taxon>
        <taxon>Clostridia</taxon>
        <taxon>Lachnospirales</taxon>
        <taxon>Lachnospiraceae</taxon>
        <taxon>Lachnoanaerobaculum</taxon>
    </lineage>
</organism>
<dbReference type="InterPro" id="IPR019292">
    <property type="entry name" value="McrC"/>
</dbReference>
<dbReference type="Proteomes" id="UP000070394">
    <property type="component" value="Unassembled WGS sequence"/>
</dbReference>
<name>A0A133ZQF0_9FIRM</name>
<protein>
    <recommendedName>
        <fullName evidence="3">Restriction endonuclease</fullName>
    </recommendedName>
</protein>
<evidence type="ECO:0000313" key="2">
    <source>
        <dbReference type="Proteomes" id="UP000070394"/>
    </source>
</evidence>
<dbReference type="OrthoDB" id="9786961at2"/>
<keyword evidence="2" id="KW-1185">Reference proteome</keyword>
<dbReference type="PANTHER" id="PTHR38733">
    <property type="entry name" value="PROTEIN MCRC"/>
    <property type="match status" value="1"/>
</dbReference>
<dbReference type="AlphaFoldDB" id="A0A133ZQF0"/>
<comment type="caution">
    <text evidence="1">The sequence shown here is derived from an EMBL/GenBank/DDBJ whole genome shotgun (WGS) entry which is preliminary data.</text>
</comment>
<dbReference type="PANTHER" id="PTHR38733:SF1">
    <property type="entry name" value="TYPE IV METHYL-DIRECTED RESTRICTION ENZYME ECOKMCRBC"/>
    <property type="match status" value="1"/>
</dbReference>
<proteinExistence type="predicted"/>
<evidence type="ECO:0000313" key="1">
    <source>
        <dbReference type="EMBL" id="KXB57707.1"/>
    </source>
</evidence>
<reference evidence="2" key="1">
    <citation type="submission" date="2016-01" db="EMBL/GenBank/DDBJ databases">
        <authorList>
            <person name="Mitreva M."/>
            <person name="Pepin K.H."/>
            <person name="Mihindukulasuriya K.A."/>
            <person name="Fulton R."/>
            <person name="Fronick C."/>
            <person name="O'Laughlin M."/>
            <person name="Miner T."/>
            <person name="Herter B."/>
            <person name="Rosa B.A."/>
            <person name="Cordes M."/>
            <person name="Tomlinson C."/>
            <person name="Wollam A."/>
            <person name="Palsikar V.B."/>
            <person name="Mardis E.R."/>
            <person name="Wilson R.K."/>
        </authorList>
    </citation>
    <scope>NUCLEOTIDE SEQUENCE [LARGE SCALE GENOMIC DNA]</scope>
    <source>
        <strain evidence="2">DNF00896</strain>
    </source>
</reference>
<dbReference type="PATRIC" id="fig|467210.3.peg.1315"/>
<accession>A0A133ZQF0</accession>
<gene>
    <name evidence="1" type="ORF">HMPREF1866_01324</name>
</gene>
<dbReference type="STRING" id="467210.HMPREF1866_01324"/>
<sequence>MNKLVEVKEFDSITGNPDYENKRDNLKYLPEPAFHQLVTFVEEYEGTNDHADAMEFLKVYRSKDRNAGELVAVNNYVGLIQLKSGYQVQILPKIDFAESNTKNVFLRMLRSLKDFPEKISTDANLKTSKMNLYEIFINMYLDYTKVLVKHGIKSDYMEQEDNLKFYKGKLNVSVNLKYNFAHKERFFVSYDEFLPDRAENRLVKATLLKLAGITSSAQNAKEIRQLLTAFEMVDVSINYDKDFAKVSIDRNTKDYEQLMQWSKVFLYNKSFTNFSGNTLSRALLFSMEKLYESYVARQIKKIFSPDGWKVSAQDKGYFLFQEGHEEKKKNIFRLRPDIVIRRGDVTVVLDTKWKRLIPDRSKNYGISSSDMYQMYAYSKKYAEGDMVPEVWVLYPKTEEMHEPLHFDSGDGTKVHVFFVDMAEKNTNLNELKAMI</sequence>
<evidence type="ECO:0008006" key="3">
    <source>
        <dbReference type="Google" id="ProtNLM"/>
    </source>
</evidence>